<dbReference type="AlphaFoldDB" id="A8CYP1"/>
<proteinExistence type="evidence at transcript level"/>
<dbReference type="InterPro" id="IPR001254">
    <property type="entry name" value="Trypsin_dom"/>
</dbReference>
<evidence type="ECO:0000256" key="2">
    <source>
        <dbReference type="ARBA" id="ARBA00022670"/>
    </source>
</evidence>
<evidence type="ECO:0000256" key="3">
    <source>
        <dbReference type="ARBA" id="ARBA00022801"/>
    </source>
</evidence>
<dbReference type="EMBL" id="EU126926">
    <property type="protein sequence ID" value="ABV32556.1"/>
    <property type="molecule type" value="mRNA"/>
</dbReference>
<dbReference type="GO" id="GO:0006508">
    <property type="term" value="P:proteolysis"/>
    <property type="evidence" value="ECO:0007669"/>
    <property type="project" value="UniProtKB-KW"/>
</dbReference>
<evidence type="ECO:0000256" key="1">
    <source>
        <dbReference type="ARBA" id="ARBA00007664"/>
    </source>
</evidence>
<dbReference type="InterPro" id="IPR043504">
    <property type="entry name" value="Peptidase_S1_PA_chymotrypsin"/>
</dbReference>
<evidence type="ECO:0000256" key="4">
    <source>
        <dbReference type="ARBA" id="ARBA00022825"/>
    </source>
</evidence>
<dbReference type="Pfam" id="PF00089">
    <property type="entry name" value="Trypsin"/>
    <property type="match status" value="1"/>
</dbReference>
<reference evidence="8" key="1">
    <citation type="submission" date="2007-08" db="EMBL/GenBank/DDBJ databases">
        <authorList>
            <person name="Choo Y.M."/>
            <person name="Jin B.R."/>
        </authorList>
    </citation>
    <scope>NUCLEOTIDE SEQUENCE</scope>
</reference>
<accession>A8CYP1</accession>
<dbReference type="InterPro" id="IPR018114">
    <property type="entry name" value="TRYPSIN_HIS"/>
</dbReference>
<protein>
    <submittedName>
        <fullName evidence="8">Chymotrypsin</fullName>
    </submittedName>
</protein>
<comment type="similarity">
    <text evidence="1">Belongs to the peptidase S1 family.</text>
</comment>
<evidence type="ECO:0000256" key="5">
    <source>
        <dbReference type="ARBA" id="ARBA00023157"/>
    </source>
</evidence>
<dbReference type="MEROPS" id="S01.B05"/>
<dbReference type="FunFam" id="2.40.10.10:FF:000034">
    <property type="entry name" value="Eupolytin"/>
    <property type="match status" value="1"/>
</dbReference>
<organism evidence="8">
    <name type="scientific">Teleogryllus emma</name>
    <name type="common">emma field cricket</name>
    <dbReference type="NCBI Taxonomy" id="62746"/>
    <lineage>
        <taxon>Eukaryota</taxon>
        <taxon>Metazoa</taxon>
        <taxon>Ecdysozoa</taxon>
        <taxon>Arthropoda</taxon>
        <taxon>Hexapoda</taxon>
        <taxon>Insecta</taxon>
        <taxon>Pterygota</taxon>
        <taxon>Neoptera</taxon>
        <taxon>Polyneoptera</taxon>
        <taxon>Orthoptera</taxon>
        <taxon>Ensifera</taxon>
        <taxon>Gryllidea</taxon>
        <taxon>Grylloidea</taxon>
        <taxon>Gryllidae</taxon>
        <taxon>Gryllinae</taxon>
        <taxon>Teleogryllus</taxon>
    </lineage>
</organism>
<evidence type="ECO:0000256" key="6">
    <source>
        <dbReference type="RuleBase" id="RU363034"/>
    </source>
</evidence>
<dbReference type="SMART" id="SM00020">
    <property type="entry name" value="Tryp_SPc"/>
    <property type="match status" value="1"/>
</dbReference>
<reference evidence="8" key="2">
    <citation type="submission" date="2007-09" db="EMBL/GenBank/DDBJ databases">
        <title>Chymotrypsin from an oriental garden cricket, Teleogryllus emma.</title>
        <authorList>
            <person name="Kim N.J."/>
            <person name="Jin B.R."/>
        </authorList>
    </citation>
    <scope>NUCLEOTIDE SEQUENCE</scope>
</reference>
<dbReference type="InterPro" id="IPR001314">
    <property type="entry name" value="Peptidase_S1A"/>
</dbReference>
<dbReference type="PROSITE" id="PS00134">
    <property type="entry name" value="TRYPSIN_HIS"/>
    <property type="match status" value="1"/>
</dbReference>
<dbReference type="PANTHER" id="PTHR24276:SF98">
    <property type="entry name" value="FI18310P1-RELATED"/>
    <property type="match status" value="1"/>
</dbReference>
<dbReference type="InterPro" id="IPR009003">
    <property type="entry name" value="Peptidase_S1_PA"/>
</dbReference>
<dbReference type="GO" id="GO:0004252">
    <property type="term" value="F:serine-type endopeptidase activity"/>
    <property type="evidence" value="ECO:0007669"/>
    <property type="project" value="InterPro"/>
</dbReference>
<keyword evidence="4 6" id="KW-0720">Serine protease</keyword>
<name>A8CYP1_9ORTH</name>
<dbReference type="SUPFAM" id="SSF50494">
    <property type="entry name" value="Trypsin-like serine proteases"/>
    <property type="match status" value="1"/>
</dbReference>
<feature type="domain" description="Peptidase S1" evidence="7">
    <location>
        <begin position="49"/>
        <end position="274"/>
    </location>
</feature>
<dbReference type="PROSITE" id="PS00135">
    <property type="entry name" value="TRYPSIN_SER"/>
    <property type="match status" value="1"/>
</dbReference>
<keyword evidence="3 6" id="KW-0378">Hydrolase</keyword>
<dbReference type="PROSITE" id="PS50240">
    <property type="entry name" value="TRYPSIN_DOM"/>
    <property type="match status" value="1"/>
</dbReference>
<dbReference type="InterPro" id="IPR033116">
    <property type="entry name" value="TRYPSIN_SER"/>
</dbReference>
<keyword evidence="2 6" id="KW-0645">Protease</keyword>
<dbReference type="PANTHER" id="PTHR24276">
    <property type="entry name" value="POLYSERASE-RELATED"/>
    <property type="match status" value="1"/>
</dbReference>
<sequence>MVALLFVAAQAHHHGSRHHDDEIDHSSVTAVYRQMPVIEGAPEAPDARIINGNTASRGQFPYQVALYLNGVSFCGGSLISTRWVLTAAHCASGISRFTAYLGAQNLQVSESGRLVISTTSKIVHSGYNGNTLSNDIAVINLNQDVALSSYIQTIRFASGSATYAGITARVSGWGRTSDTSGVSNTLNYADLSIITNTVCAQTFGNIIVSSTLCASTANGRSTCNGDSGGPLINPSTGTQIGIVSFGSSAGCTKGYPVGFARVTSFASWITATLASPAPKRARHVRVNLQN</sequence>
<dbReference type="PRINTS" id="PR00722">
    <property type="entry name" value="CHYMOTRYPSIN"/>
</dbReference>
<dbReference type="CDD" id="cd00190">
    <property type="entry name" value="Tryp_SPc"/>
    <property type="match status" value="1"/>
</dbReference>
<dbReference type="InterPro" id="IPR050430">
    <property type="entry name" value="Peptidase_S1"/>
</dbReference>
<evidence type="ECO:0000259" key="7">
    <source>
        <dbReference type="PROSITE" id="PS50240"/>
    </source>
</evidence>
<keyword evidence="5" id="KW-1015">Disulfide bond</keyword>
<dbReference type="Gene3D" id="2.40.10.10">
    <property type="entry name" value="Trypsin-like serine proteases"/>
    <property type="match status" value="2"/>
</dbReference>
<evidence type="ECO:0000313" key="8">
    <source>
        <dbReference type="EMBL" id="ABV32556.1"/>
    </source>
</evidence>